<feature type="domain" description="AAA" evidence="2">
    <location>
        <begin position="1"/>
        <end position="180"/>
    </location>
</feature>
<sequence>MKVWAVANQKGGVGKTTSSIALAGLLADAGKRVVVVDLDPHGSMTSYFGYDPDTLEHSAFDLFLHQGNVPEGLPASLLRSTSNERISLLPSSTALATLERQSPGKSGLGLVVSKSLAQLWQDFDHAIIDSPPLLGVLMVNALAASQHLVIPVQTEFLAVKGLERMVNTLAMINRSRKQALPYTIVPTLFDRRTQASLSTLRILNENYPDNLWQAFIPIDTRLRDASRAGVTPRRQESRGDRLPRLAQASAGAAAGHPGGLMARRSPRRQAHSSRTGVRPITVVDPCRGIPT</sequence>
<proteinExistence type="predicted"/>
<accession>A0A3M5DHW8</accession>
<evidence type="ECO:0000256" key="1">
    <source>
        <dbReference type="SAM" id="MobiDB-lite"/>
    </source>
</evidence>
<feature type="compositionally biased region" description="Low complexity" evidence="1">
    <location>
        <begin position="248"/>
        <end position="262"/>
    </location>
</feature>
<dbReference type="PANTHER" id="PTHR13696">
    <property type="entry name" value="P-LOOP CONTAINING NUCLEOSIDE TRIPHOSPHATE HYDROLASE"/>
    <property type="match status" value="1"/>
</dbReference>
<dbReference type="InterPro" id="IPR050678">
    <property type="entry name" value="DNA_Partitioning_ATPase"/>
</dbReference>
<comment type="caution">
    <text evidence="3">The sequence shown here is derived from an EMBL/GenBank/DDBJ whole genome shotgun (WGS) entry which is preliminary data.</text>
</comment>
<feature type="region of interest" description="Disordered" evidence="1">
    <location>
        <begin position="248"/>
        <end position="291"/>
    </location>
</feature>
<dbReference type="InterPro" id="IPR025669">
    <property type="entry name" value="AAA_dom"/>
</dbReference>
<dbReference type="AlphaFoldDB" id="A0A3M5DHW8"/>
<evidence type="ECO:0000313" key="4">
    <source>
        <dbReference type="Proteomes" id="UP000270834"/>
    </source>
</evidence>
<gene>
    <name evidence="3" type="ORF">ALP65_02156</name>
</gene>
<dbReference type="Pfam" id="PF13614">
    <property type="entry name" value="AAA_31"/>
    <property type="match status" value="1"/>
</dbReference>
<organism evidence="3 4">
    <name type="scientific">Pseudomonas aeruginosa</name>
    <dbReference type="NCBI Taxonomy" id="287"/>
    <lineage>
        <taxon>Bacteria</taxon>
        <taxon>Pseudomonadati</taxon>
        <taxon>Pseudomonadota</taxon>
        <taxon>Gammaproteobacteria</taxon>
        <taxon>Pseudomonadales</taxon>
        <taxon>Pseudomonadaceae</taxon>
        <taxon>Pseudomonas</taxon>
    </lineage>
</organism>
<dbReference type="Gene3D" id="3.40.50.300">
    <property type="entry name" value="P-loop containing nucleotide triphosphate hydrolases"/>
    <property type="match status" value="1"/>
</dbReference>
<reference evidence="3 4" key="1">
    <citation type="submission" date="2018-08" db="EMBL/GenBank/DDBJ databases">
        <title>Recombination of ecologically and evolutionarily significant loci maintains genetic cohesion in the Pseudomonas syringae species complex.</title>
        <authorList>
            <person name="Dillon M."/>
            <person name="Thakur S."/>
            <person name="Almeida R.N.D."/>
            <person name="Weir B.S."/>
            <person name="Guttman D.S."/>
        </authorList>
    </citation>
    <scope>NUCLEOTIDE SEQUENCE [LARGE SCALE GENOMIC DNA]</scope>
    <source>
        <strain evidence="3 4">ICMP 7846</strain>
    </source>
</reference>
<dbReference type="Proteomes" id="UP000270834">
    <property type="component" value="Unassembled WGS sequence"/>
</dbReference>
<dbReference type="CDD" id="cd02042">
    <property type="entry name" value="ParAB_family"/>
    <property type="match status" value="1"/>
</dbReference>
<dbReference type="SUPFAM" id="SSF52540">
    <property type="entry name" value="P-loop containing nucleoside triphosphate hydrolases"/>
    <property type="match status" value="1"/>
</dbReference>
<evidence type="ECO:0000259" key="2">
    <source>
        <dbReference type="Pfam" id="PF13614"/>
    </source>
</evidence>
<dbReference type="InterPro" id="IPR027417">
    <property type="entry name" value="P-loop_NTPase"/>
</dbReference>
<evidence type="ECO:0000313" key="3">
    <source>
        <dbReference type="EMBL" id="RMS49662.1"/>
    </source>
</evidence>
<name>A0A3M5DHW8_PSEAI</name>
<dbReference type="EMBL" id="RBSQ01000981">
    <property type="protein sequence ID" value="RMS49662.1"/>
    <property type="molecule type" value="Genomic_DNA"/>
</dbReference>
<dbReference type="PANTHER" id="PTHR13696:SF69">
    <property type="entry name" value="PLASMID PARTITIONING PROTEIN-RELATED"/>
    <property type="match status" value="1"/>
</dbReference>
<protein>
    <recommendedName>
        <fullName evidence="2">AAA domain-containing protein</fullName>
    </recommendedName>
</protein>